<dbReference type="PANTHER" id="PTHR13633">
    <property type="entry name" value="MITOCHONDRIAL TRANSCRIPTION RESCUE FACTOR 1"/>
    <property type="match status" value="1"/>
</dbReference>
<dbReference type="PANTHER" id="PTHR13633:SF3">
    <property type="entry name" value="MITOCHONDRIAL TRANSCRIPTION RESCUE FACTOR 1"/>
    <property type="match status" value="1"/>
</dbReference>
<dbReference type="SMART" id="SM00363">
    <property type="entry name" value="S4"/>
    <property type="match status" value="1"/>
</dbReference>
<dbReference type="Gene3D" id="3.10.290.10">
    <property type="entry name" value="RNA-binding S4 domain"/>
    <property type="match status" value="1"/>
</dbReference>
<dbReference type="InterPro" id="IPR036986">
    <property type="entry name" value="S4_RNA-bd_sf"/>
</dbReference>
<proteinExistence type="predicted"/>
<dbReference type="Proteomes" id="UP000027822">
    <property type="component" value="Unassembled WGS sequence"/>
</dbReference>
<dbReference type="GO" id="GO:0003723">
    <property type="term" value="F:RNA binding"/>
    <property type="evidence" value="ECO:0007669"/>
    <property type="project" value="UniProtKB-KW"/>
</dbReference>
<dbReference type="STRING" id="574376.BAMA_08850"/>
<protein>
    <submittedName>
        <fullName evidence="3">RNA-binding protein S4</fullName>
    </submittedName>
</protein>
<dbReference type="CDD" id="cd00165">
    <property type="entry name" value="S4"/>
    <property type="match status" value="1"/>
</dbReference>
<dbReference type="Pfam" id="PF01479">
    <property type="entry name" value="S4"/>
    <property type="match status" value="1"/>
</dbReference>
<reference evidence="3 4" key="1">
    <citation type="submission" date="2014-06" db="EMBL/GenBank/DDBJ databases">
        <title>Draft genome sequence of Bacillus manliponensis JCM 15802 (MCCC 1A00708).</title>
        <authorList>
            <person name="Lai Q."/>
            <person name="Liu Y."/>
            <person name="Shao Z."/>
        </authorList>
    </citation>
    <scope>NUCLEOTIDE SEQUENCE [LARGE SCALE GENOMIC DNA]</scope>
    <source>
        <strain evidence="3 4">JCM 15802</strain>
    </source>
</reference>
<keyword evidence="4" id="KW-1185">Reference proteome</keyword>
<evidence type="ECO:0000313" key="3">
    <source>
        <dbReference type="EMBL" id="KEK20892.1"/>
    </source>
</evidence>
<comment type="caution">
    <text evidence="3">The sequence shown here is derived from an EMBL/GenBank/DDBJ whole genome shotgun (WGS) entry which is preliminary data.</text>
</comment>
<evidence type="ECO:0000256" key="1">
    <source>
        <dbReference type="PROSITE-ProRule" id="PRU00182"/>
    </source>
</evidence>
<dbReference type="RefSeq" id="WP_034635774.1">
    <property type="nucleotide sequence ID" value="NZ_CBCSJC010000001.1"/>
</dbReference>
<dbReference type="OrthoDB" id="9812787at2"/>
<dbReference type="InterPro" id="IPR012677">
    <property type="entry name" value="Nucleotide-bd_a/b_plait_sf"/>
</dbReference>
<dbReference type="PROSITE" id="PS50889">
    <property type="entry name" value="S4"/>
    <property type="match status" value="1"/>
</dbReference>
<evidence type="ECO:0000259" key="2">
    <source>
        <dbReference type="SMART" id="SM00363"/>
    </source>
</evidence>
<feature type="domain" description="RNA-binding S4" evidence="2">
    <location>
        <begin position="181"/>
        <end position="238"/>
    </location>
</feature>
<accession>A0A073K368</accession>
<dbReference type="AlphaFoldDB" id="A0A073K368"/>
<dbReference type="InterPro" id="IPR002942">
    <property type="entry name" value="S4_RNA-bd"/>
</dbReference>
<dbReference type="Gene3D" id="3.30.70.330">
    <property type="match status" value="1"/>
</dbReference>
<dbReference type="InterPro" id="IPR040591">
    <property type="entry name" value="RqcP2_RBD"/>
</dbReference>
<keyword evidence="1" id="KW-0694">RNA-binding</keyword>
<evidence type="ECO:0000313" key="4">
    <source>
        <dbReference type="Proteomes" id="UP000027822"/>
    </source>
</evidence>
<dbReference type="Pfam" id="PF17774">
    <property type="entry name" value="YlmH_RBD"/>
    <property type="match status" value="1"/>
</dbReference>
<dbReference type="EMBL" id="JOTN01000002">
    <property type="protein sequence ID" value="KEK20892.1"/>
    <property type="molecule type" value="Genomic_DNA"/>
</dbReference>
<organism evidence="3 4">
    <name type="scientific">Bacillus manliponensis</name>
    <dbReference type="NCBI Taxonomy" id="574376"/>
    <lineage>
        <taxon>Bacteria</taxon>
        <taxon>Bacillati</taxon>
        <taxon>Bacillota</taxon>
        <taxon>Bacilli</taxon>
        <taxon>Bacillales</taxon>
        <taxon>Bacillaceae</taxon>
        <taxon>Bacillus</taxon>
        <taxon>Bacillus cereus group</taxon>
    </lineage>
</organism>
<dbReference type="Gene3D" id="3.30.1370.160">
    <property type="match status" value="1"/>
</dbReference>
<name>A0A073K368_9BACI</name>
<sequence>MSIYEHFRQEEAVFVDKVLEWKTAAEEYHQVKRTEFLDPRQQHILATVIGQHGDAAFQLYGAAEHAERKRALIHPNYLVLDEEEFQVEVLEINYPSKFHTLDHRQILGAFMSIGLQREKCGDIWLGENRAQIVVAKEVASYIEMNLQSIGKMKVSLSAVQGDKALSVQEQWDEKTGTVSSLRLDVLVSEIFHISRQKAQPLIKNGLVKVNWKMTEQVAYECFPGDVFSIRGYGRAKLFDVQDKTKRDKWRIVYGLLK</sequence>
<gene>
    <name evidence="3" type="ORF">BAMA_08850</name>
</gene>
<dbReference type="eggNOG" id="COG2302">
    <property type="taxonomic scope" value="Bacteria"/>
</dbReference>
<dbReference type="SUPFAM" id="SSF55174">
    <property type="entry name" value="Alpha-L RNA-binding motif"/>
    <property type="match status" value="1"/>
</dbReference>